<evidence type="ECO:0000256" key="2">
    <source>
        <dbReference type="ARBA" id="ARBA00023128"/>
    </source>
</evidence>
<comment type="subcellular location">
    <subcellularLocation>
        <location evidence="1">Mitochondrion matrix</location>
    </subcellularLocation>
</comment>
<evidence type="ECO:0000313" key="7">
    <source>
        <dbReference type="Proteomes" id="UP000324585"/>
    </source>
</evidence>
<dbReference type="OrthoDB" id="273010at2759"/>
<dbReference type="EMBL" id="VRMN01000011">
    <property type="protein sequence ID" value="KAA8491845.1"/>
    <property type="molecule type" value="Genomic_DNA"/>
</dbReference>
<name>A0A5J4YL25_PORPP</name>
<dbReference type="AlphaFoldDB" id="A0A5J4YL25"/>
<comment type="similarity">
    <text evidence="4">Belongs to the complex I LYR family. SDHAF1 subfamily.</text>
</comment>
<dbReference type="PANTHER" id="PTHR13675:SF1">
    <property type="entry name" value="SUCCINATE DEHYDROGENASE ASSEMBLY FACTOR 1, MITOCHONDRIAL"/>
    <property type="match status" value="1"/>
</dbReference>
<keyword evidence="2" id="KW-0496">Mitochondrion</keyword>
<dbReference type="PANTHER" id="PTHR13675">
    <property type="entry name" value="LYR MOTIF-CONTAINING PROTEIN 2"/>
    <property type="match status" value="1"/>
</dbReference>
<keyword evidence="7" id="KW-1185">Reference proteome</keyword>
<dbReference type="GO" id="GO:0005759">
    <property type="term" value="C:mitochondrial matrix"/>
    <property type="evidence" value="ECO:0007669"/>
    <property type="project" value="UniProtKB-SubCell"/>
</dbReference>
<dbReference type="GO" id="GO:0034553">
    <property type="term" value="P:mitochondrial respiratory chain complex II assembly"/>
    <property type="evidence" value="ECO:0007669"/>
    <property type="project" value="InterPro"/>
</dbReference>
<sequence length="227" mass="26412">MVKASVLQCWIRLNKSWFDLLWHRDCTNAPATGEMFSDGWQHQRAVYKHGHLQRDAEKFELVAESPARVEGHKVRLVHFGRASTLLIDHSGRHIRRILIQPCLPVVRCRFVELGVTPRVAAFANLQHRTERCREEHGVRNDPHPPATMMRKTGLQTRVLSLYRAFLREARRLDGGARERYEQHVRSQFRSDAQRMAKSSVDRIEYVLRVGYKKLELVKTPGFRGLGE</sequence>
<feature type="domain" description="Complex 1 LYR protein" evidence="5">
    <location>
        <begin position="157"/>
        <end position="215"/>
    </location>
</feature>
<dbReference type="InterPro" id="IPR008011">
    <property type="entry name" value="Complex1_LYR_dom"/>
</dbReference>
<dbReference type="CDD" id="cd20268">
    <property type="entry name" value="Complex1_LYR_SDHAF1_LYRM8"/>
    <property type="match status" value="1"/>
</dbReference>
<evidence type="ECO:0000313" key="6">
    <source>
        <dbReference type="EMBL" id="KAA8491845.1"/>
    </source>
</evidence>
<dbReference type="InterPro" id="IPR045295">
    <property type="entry name" value="Complex1_LYR_SDHAF1_LYRM8"/>
</dbReference>
<gene>
    <name evidence="6" type="ORF">FVE85_8327</name>
</gene>
<reference evidence="7" key="1">
    <citation type="journal article" date="2019" name="Nat. Commun.">
        <title>Expansion of phycobilisome linker gene families in mesophilic red algae.</title>
        <authorList>
            <person name="Lee J."/>
            <person name="Kim D."/>
            <person name="Bhattacharya D."/>
            <person name="Yoon H.S."/>
        </authorList>
    </citation>
    <scope>NUCLEOTIDE SEQUENCE [LARGE SCALE GENOMIC DNA]</scope>
    <source>
        <strain evidence="7">CCMP 1328</strain>
    </source>
</reference>
<evidence type="ECO:0000256" key="1">
    <source>
        <dbReference type="ARBA" id="ARBA00004305"/>
    </source>
</evidence>
<evidence type="ECO:0000256" key="4">
    <source>
        <dbReference type="ARBA" id="ARBA00025715"/>
    </source>
</evidence>
<organism evidence="6 7">
    <name type="scientific">Porphyridium purpureum</name>
    <name type="common">Red alga</name>
    <name type="synonym">Porphyridium cruentum</name>
    <dbReference type="NCBI Taxonomy" id="35688"/>
    <lineage>
        <taxon>Eukaryota</taxon>
        <taxon>Rhodophyta</taxon>
        <taxon>Bangiophyceae</taxon>
        <taxon>Porphyridiales</taxon>
        <taxon>Porphyridiaceae</taxon>
        <taxon>Porphyridium</taxon>
    </lineage>
</organism>
<accession>A0A5J4YL25</accession>
<dbReference type="Proteomes" id="UP000324585">
    <property type="component" value="Unassembled WGS sequence"/>
</dbReference>
<keyword evidence="3" id="KW-0143">Chaperone</keyword>
<evidence type="ECO:0000256" key="3">
    <source>
        <dbReference type="ARBA" id="ARBA00023186"/>
    </source>
</evidence>
<protein>
    <submittedName>
        <fullName evidence="6">Succinate dehydrogenase assembly factor 1A, mitochondrial</fullName>
    </submittedName>
</protein>
<proteinExistence type="inferred from homology"/>
<dbReference type="Pfam" id="PF05347">
    <property type="entry name" value="Complex1_LYR"/>
    <property type="match status" value="1"/>
</dbReference>
<comment type="caution">
    <text evidence="6">The sequence shown here is derived from an EMBL/GenBank/DDBJ whole genome shotgun (WGS) entry which is preliminary data.</text>
</comment>
<evidence type="ECO:0000259" key="5">
    <source>
        <dbReference type="Pfam" id="PF05347"/>
    </source>
</evidence>